<evidence type="ECO:0000256" key="2">
    <source>
        <dbReference type="SAM" id="MobiDB-lite"/>
    </source>
</evidence>
<feature type="compositionally biased region" description="Polar residues" evidence="2">
    <location>
        <begin position="157"/>
        <end position="167"/>
    </location>
</feature>
<feature type="coiled-coil region" evidence="1">
    <location>
        <begin position="466"/>
        <end position="500"/>
    </location>
</feature>
<organism evidence="3 4">
    <name type="scientific">Rhodococcus erythropolis</name>
    <name type="common">Arthrobacter picolinophilus</name>
    <dbReference type="NCBI Taxonomy" id="1833"/>
    <lineage>
        <taxon>Bacteria</taxon>
        <taxon>Bacillati</taxon>
        <taxon>Actinomycetota</taxon>
        <taxon>Actinomycetes</taxon>
        <taxon>Mycobacteriales</taxon>
        <taxon>Nocardiaceae</taxon>
        <taxon>Rhodococcus</taxon>
        <taxon>Rhodococcus erythropolis group</taxon>
    </lineage>
</organism>
<reference evidence="3 4" key="1">
    <citation type="journal article" date="2017" name="Poromechanics V (2013)">
        <title>Genomic Characterization of the Arsenic-Tolerant Actinobacterium, &lt;i&gt;Rhodococcus erythropolis&lt;/i&gt; S43.</title>
        <authorList>
            <person name="Retamal-Morales G."/>
            <person name="Mehnert M."/>
            <person name="Schwabe R."/>
            <person name="Tischler D."/>
            <person name="Schloemann M."/>
            <person name="Levican G.J."/>
        </authorList>
    </citation>
    <scope>NUCLEOTIDE SEQUENCE [LARGE SCALE GENOMIC DNA]</scope>
    <source>
        <strain evidence="3 4">S43</strain>
    </source>
</reference>
<evidence type="ECO:0000256" key="1">
    <source>
        <dbReference type="SAM" id="Coils"/>
    </source>
</evidence>
<gene>
    <name evidence="3" type="ORF">BS297_10980</name>
</gene>
<feature type="compositionally biased region" description="Low complexity" evidence="2">
    <location>
        <begin position="117"/>
        <end position="129"/>
    </location>
</feature>
<accession>A0A5N5E4Z4</accession>
<protein>
    <submittedName>
        <fullName evidence="3">Uncharacterized protein</fullName>
    </submittedName>
</protein>
<evidence type="ECO:0000313" key="3">
    <source>
        <dbReference type="EMBL" id="KAB2585326.1"/>
    </source>
</evidence>
<feature type="compositionally biased region" description="Polar residues" evidence="2">
    <location>
        <begin position="1"/>
        <end position="13"/>
    </location>
</feature>
<name>A0A5N5E4Z4_RHOER</name>
<dbReference type="AlphaFoldDB" id="A0A5N5E4Z4"/>
<keyword evidence="1" id="KW-0175">Coiled coil</keyword>
<dbReference type="EMBL" id="MRBO01000344">
    <property type="protein sequence ID" value="KAB2585326.1"/>
    <property type="molecule type" value="Genomic_DNA"/>
</dbReference>
<feature type="compositionally biased region" description="Polar residues" evidence="2">
    <location>
        <begin position="92"/>
        <end position="101"/>
    </location>
</feature>
<feature type="compositionally biased region" description="Polar residues" evidence="2">
    <location>
        <begin position="70"/>
        <end position="80"/>
    </location>
</feature>
<comment type="caution">
    <text evidence="3">The sequence shown here is derived from an EMBL/GenBank/DDBJ whole genome shotgun (WGS) entry which is preliminary data.</text>
</comment>
<sequence length="576" mass="61263">MTGHNKNAASTPSAEAANIEGPATDTAAAPQCDTTEFPADEPTDVPPSEPNFTAAKDNTPKPDIDLPLSGESTTRPSQESIPHEAADATGSEPASETTESNVVDEPENLRSGDNSRPAAAPTAEADPAPSMDTAMEDDNAVPAQHAADLSPVENTPLPESTPTTAVAESSGADRPEDVTNSDPHTIAPTEETVPAQQAPAGEACTARPAPEDTPAQTSTAGPPEQLTIESVDSFATFLRFLAGLDGDLKPLELKKSSAARTALSQATNLAHFEDEIGDIAARDPKLITALSLMLTADKSDLTGAPRRTVTALAAQILGRHPAFVADSVFRERLSRLASGDADTDTLPRLVDRLRNLLDGPFDGKDSMRTPALQVLRENAVHTAVLITASAAKWDVASCIDAFADNIWGTGPFVSESATHREKLSTLPKNARKTAALIVDTARAQLQTVENERDGALSLIESGRAKAARLSEQLVSAQRHAEELEAEMERIRTELQQEIDGRRSERMGATSDFEMLRVDTARAIAEQVESLEDALDALGHGQPQITEEFVRRSVITLRRSLAALQPRTKQDSEGDKE</sequence>
<proteinExistence type="predicted"/>
<evidence type="ECO:0000313" key="4">
    <source>
        <dbReference type="Proteomes" id="UP000325576"/>
    </source>
</evidence>
<feature type="region of interest" description="Disordered" evidence="2">
    <location>
        <begin position="1"/>
        <end position="225"/>
    </location>
</feature>
<dbReference type="Proteomes" id="UP000325576">
    <property type="component" value="Unassembled WGS sequence"/>
</dbReference>